<dbReference type="GO" id="GO:0016491">
    <property type="term" value="F:oxidoreductase activity"/>
    <property type="evidence" value="ECO:0007669"/>
    <property type="project" value="UniProtKB-KW"/>
</dbReference>
<organism evidence="3">
    <name type="scientific">freshwater metagenome</name>
    <dbReference type="NCBI Taxonomy" id="449393"/>
    <lineage>
        <taxon>unclassified sequences</taxon>
        <taxon>metagenomes</taxon>
        <taxon>ecological metagenomes</taxon>
    </lineage>
</organism>
<dbReference type="GO" id="GO:0005737">
    <property type="term" value="C:cytoplasm"/>
    <property type="evidence" value="ECO:0007669"/>
    <property type="project" value="TreeGrafter"/>
</dbReference>
<proteinExistence type="predicted"/>
<dbReference type="Gene3D" id="3.30.9.10">
    <property type="entry name" value="D-Amino Acid Oxidase, subunit A, domain 2"/>
    <property type="match status" value="1"/>
</dbReference>
<evidence type="ECO:0000256" key="1">
    <source>
        <dbReference type="ARBA" id="ARBA00023002"/>
    </source>
</evidence>
<protein>
    <submittedName>
        <fullName evidence="3">Unannotated protein</fullName>
    </submittedName>
</protein>
<dbReference type="EMBL" id="CAFBNE010000025">
    <property type="protein sequence ID" value="CAB4943198.1"/>
    <property type="molecule type" value="Genomic_DNA"/>
</dbReference>
<evidence type="ECO:0000259" key="2">
    <source>
        <dbReference type="Pfam" id="PF01266"/>
    </source>
</evidence>
<accession>A0A6J7JI02</accession>
<dbReference type="AlphaFoldDB" id="A0A6J7JI02"/>
<dbReference type="SUPFAM" id="SSF51905">
    <property type="entry name" value="FAD/NAD(P)-binding domain"/>
    <property type="match status" value="1"/>
</dbReference>
<keyword evidence="1" id="KW-0560">Oxidoreductase</keyword>
<dbReference type="Gene3D" id="3.50.50.60">
    <property type="entry name" value="FAD/NAD(P)-binding domain"/>
    <property type="match status" value="1"/>
</dbReference>
<feature type="domain" description="FAD dependent oxidoreductase" evidence="2">
    <location>
        <begin position="5"/>
        <end position="335"/>
    </location>
</feature>
<name>A0A6J7JI02_9ZZZZ</name>
<dbReference type="Pfam" id="PF01266">
    <property type="entry name" value="DAO"/>
    <property type="match status" value="1"/>
</dbReference>
<dbReference type="InterPro" id="IPR006076">
    <property type="entry name" value="FAD-dep_OxRdtase"/>
</dbReference>
<dbReference type="InterPro" id="IPR036188">
    <property type="entry name" value="FAD/NAD-bd_sf"/>
</dbReference>
<gene>
    <name evidence="3" type="ORF">UFOPK3772_01063</name>
</gene>
<reference evidence="3" key="1">
    <citation type="submission" date="2020-05" db="EMBL/GenBank/DDBJ databases">
        <authorList>
            <person name="Chiriac C."/>
            <person name="Salcher M."/>
            <person name="Ghai R."/>
            <person name="Kavagutti S V."/>
        </authorList>
    </citation>
    <scope>NUCLEOTIDE SEQUENCE</scope>
</reference>
<sequence length="366" mass="38707">MKTADAVIVGGGCVGTSALFHLAALGTTNTVLLEASSLGSGSTSKAAGGIRMQHDDVVNTRLALRSLQEFTRFEQLTGTPIDFKQVGYLFLLDNDHDFAAFTRAAAAQRELGIPTEILSIDAVREMVPQIYVEDVVGATFCPWEGFAAPEAVVQGYASAARRLGAEIRVGSLVVEILTDGAGVSGVRLEGETISTRSVVIAAGVGSADLARPLGFELPVHGEARTIFYSSQALGVPQSAPLVVDFSTGFYFHREGAGLVFAGRQSDPAELSEPATHRLPAIAEASIESSWWGYYEMSPDHNAMIGQAPVAGLHYATGFSGHGFMQSPAVGEYLAETVRGESTTLDLSSMTADRFVSGQHRTESFVI</sequence>
<evidence type="ECO:0000313" key="3">
    <source>
        <dbReference type="EMBL" id="CAB4943198.1"/>
    </source>
</evidence>
<dbReference type="PANTHER" id="PTHR13847:SF287">
    <property type="entry name" value="FAD-DEPENDENT OXIDOREDUCTASE DOMAIN-CONTAINING PROTEIN 1"/>
    <property type="match status" value="1"/>
</dbReference>
<dbReference type="PANTHER" id="PTHR13847">
    <property type="entry name" value="SARCOSINE DEHYDROGENASE-RELATED"/>
    <property type="match status" value="1"/>
</dbReference>